<dbReference type="Gene3D" id="3.50.50.60">
    <property type="entry name" value="FAD/NAD(P)-binding domain"/>
    <property type="match status" value="1"/>
</dbReference>
<dbReference type="PANTHER" id="PTHR43400:SF7">
    <property type="entry name" value="FAD-DEPENDENT OXIDOREDUCTASE 2 FAD BINDING DOMAIN-CONTAINING PROTEIN"/>
    <property type="match status" value="1"/>
</dbReference>
<evidence type="ECO:0000313" key="8">
    <source>
        <dbReference type="Proteomes" id="UP000712673"/>
    </source>
</evidence>
<name>A0A937W0T2_UNCTE</name>
<dbReference type="Pfam" id="PF00890">
    <property type="entry name" value="FAD_binding_2"/>
    <property type="match status" value="1"/>
</dbReference>
<feature type="domain" description="FAD-dependent oxidoreductase 2 FAD-binding" evidence="6">
    <location>
        <begin position="39"/>
        <end position="189"/>
    </location>
</feature>
<dbReference type="GO" id="GO:0016491">
    <property type="term" value="F:oxidoreductase activity"/>
    <property type="evidence" value="ECO:0007669"/>
    <property type="project" value="UniProtKB-KW"/>
</dbReference>
<dbReference type="InterPro" id="IPR003953">
    <property type="entry name" value="FAD-dep_OxRdtase_2_FAD-bd"/>
</dbReference>
<evidence type="ECO:0000256" key="1">
    <source>
        <dbReference type="ARBA" id="ARBA00001974"/>
    </source>
</evidence>
<comment type="caution">
    <text evidence="7">The sequence shown here is derived from an EMBL/GenBank/DDBJ whole genome shotgun (WGS) entry which is preliminary data.</text>
</comment>
<comment type="cofactor">
    <cofactor evidence="1">
        <name>FAD</name>
        <dbReference type="ChEBI" id="CHEBI:57692"/>
    </cofactor>
</comment>
<evidence type="ECO:0000313" key="7">
    <source>
        <dbReference type="EMBL" id="MBM3224537.1"/>
    </source>
</evidence>
<feature type="compositionally biased region" description="Low complexity" evidence="5">
    <location>
        <begin position="8"/>
        <end position="22"/>
    </location>
</feature>
<feature type="region of interest" description="Disordered" evidence="5">
    <location>
        <begin position="1"/>
        <end position="22"/>
    </location>
</feature>
<keyword evidence="2" id="KW-0285">Flavoprotein</keyword>
<sequence length="212" mass="22016">MIGGHMMSTEQSATSAAGSATSPTVQTVAVPVSWDREADVVVIGAGATGLPAAIVAREAGASVLVEAERDIGGHAIASGGNVALGGGSKAQKKYGIEDSPDLVFRDLTDWSVVQPNGFPDYRYNDREVIRAFADNSAAACDWLVDHGVVFAEQMPDTRGGISVGNSAPREMHCCAMDWPLVQTGQPVHPSLATVFTTGNGLMRPLEAAAHKA</sequence>
<accession>A0A937W0T2</accession>
<organism evidence="7 8">
    <name type="scientific">Tectimicrobiota bacterium</name>
    <dbReference type="NCBI Taxonomy" id="2528274"/>
    <lineage>
        <taxon>Bacteria</taxon>
        <taxon>Pseudomonadati</taxon>
        <taxon>Nitrospinota/Tectimicrobiota group</taxon>
        <taxon>Candidatus Tectimicrobiota</taxon>
    </lineage>
</organism>
<protein>
    <submittedName>
        <fullName evidence="7">FAD-dependent oxidoreductase</fullName>
    </submittedName>
</protein>
<feature type="non-terminal residue" evidence="7">
    <location>
        <position position="212"/>
    </location>
</feature>
<proteinExistence type="predicted"/>
<keyword evidence="3" id="KW-0274">FAD</keyword>
<dbReference type="Proteomes" id="UP000712673">
    <property type="component" value="Unassembled WGS sequence"/>
</dbReference>
<dbReference type="InterPro" id="IPR050315">
    <property type="entry name" value="FAD-oxidoreductase_2"/>
</dbReference>
<evidence type="ECO:0000256" key="5">
    <source>
        <dbReference type="SAM" id="MobiDB-lite"/>
    </source>
</evidence>
<evidence type="ECO:0000256" key="2">
    <source>
        <dbReference type="ARBA" id="ARBA00022630"/>
    </source>
</evidence>
<dbReference type="AlphaFoldDB" id="A0A937W0T2"/>
<dbReference type="SUPFAM" id="SSF51905">
    <property type="entry name" value="FAD/NAD(P)-binding domain"/>
    <property type="match status" value="1"/>
</dbReference>
<dbReference type="EMBL" id="VGLS01000348">
    <property type="protein sequence ID" value="MBM3224537.1"/>
    <property type="molecule type" value="Genomic_DNA"/>
</dbReference>
<dbReference type="PANTHER" id="PTHR43400">
    <property type="entry name" value="FUMARATE REDUCTASE"/>
    <property type="match status" value="1"/>
</dbReference>
<evidence type="ECO:0000256" key="3">
    <source>
        <dbReference type="ARBA" id="ARBA00022827"/>
    </source>
</evidence>
<dbReference type="InterPro" id="IPR036188">
    <property type="entry name" value="FAD/NAD-bd_sf"/>
</dbReference>
<evidence type="ECO:0000256" key="4">
    <source>
        <dbReference type="ARBA" id="ARBA00023002"/>
    </source>
</evidence>
<evidence type="ECO:0000259" key="6">
    <source>
        <dbReference type="Pfam" id="PF00890"/>
    </source>
</evidence>
<keyword evidence="4" id="KW-0560">Oxidoreductase</keyword>
<reference evidence="7" key="1">
    <citation type="submission" date="2019-03" db="EMBL/GenBank/DDBJ databases">
        <title>Lake Tanganyika Metagenome-Assembled Genomes (MAGs).</title>
        <authorList>
            <person name="Tran P."/>
        </authorList>
    </citation>
    <scope>NUCLEOTIDE SEQUENCE</scope>
    <source>
        <strain evidence="7">K_DeepCast_65m_m2_066</strain>
    </source>
</reference>
<gene>
    <name evidence="7" type="ORF">FJZ47_12145</name>
</gene>